<evidence type="ECO:0000313" key="3">
    <source>
        <dbReference type="Proteomes" id="UP000823769"/>
    </source>
</evidence>
<reference evidence="2" key="2">
    <citation type="journal article" date="2021" name="PeerJ">
        <title>Extensive microbial diversity within the chicken gut microbiome revealed by metagenomics and culture.</title>
        <authorList>
            <person name="Gilroy R."/>
            <person name="Ravi A."/>
            <person name="Getino M."/>
            <person name="Pursley I."/>
            <person name="Horton D.L."/>
            <person name="Alikhan N.F."/>
            <person name="Baker D."/>
            <person name="Gharbi K."/>
            <person name="Hall N."/>
            <person name="Watson M."/>
            <person name="Adriaenssens E.M."/>
            <person name="Foster-Nyarko E."/>
            <person name="Jarju S."/>
            <person name="Secka A."/>
            <person name="Antonio M."/>
            <person name="Oren A."/>
            <person name="Chaudhuri R.R."/>
            <person name="La Ragione R."/>
            <person name="Hildebrand F."/>
            <person name="Pallen M.J."/>
        </authorList>
    </citation>
    <scope>NUCLEOTIDE SEQUENCE</scope>
    <source>
        <strain evidence="2">B3-1481</strain>
    </source>
</reference>
<comment type="caution">
    <text evidence="2">The sequence shown here is derived from an EMBL/GenBank/DDBJ whole genome shotgun (WGS) entry which is preliminary data.</text>
</comment>
<feature type="transmembrane region" description="Helical" evidence="1">
    <location>
        <begin position="115"/>
        <end position="138"/>
    </location>
</feature>
<reference evidence="2" key="1">
    <citation type="submission" date="2020-10" db="EMBL/GenBank/DDBJ databases">
        <authorList>
            <person name="Gilroy R."/>
        </authorList>
    </citation>
    <scope>NUCLEOTIDE SEQUENCE</scope>
    <source>
        <strain evidence="2">B3-1481</strain>
    </source>
</reference>
<organism evidence="2 3">
    <name type="scientific">Candidatus Cryptobacteroides avistercoris</name>
    <dbReference type="NCBI Taxonomy" id="2840758"/>
    <lineage>
        <taxon>Bacteria</taxon>
        <taxon>Pseudomonadati</taxon>
        <taxon>Bacteroidota</taxon>
        <taxon>Bacteroidia</taxon>
        <taxon>Bacteroidales</taxon>
        <taxon>Candidatus Cryptobacteroides</taxon>
    </lineage>
</organism>
<gene>
    <name evidence="2" type="ORF">IAB76_06055</name>
</gene>
<keyword evidence="1" id="KW-0812">Transmembrane</keyword>
<feature type="transmembrane region" description="Helical" evidence="1">
    <location>
        <begin position="212"/>
        <end position="236"/>
    </location>
</feature>
<keyword evidence="1" id="KW-1133">Transmembrane helix</keyword>
<protein>
    <submittedName>
        <fullName evidence="2">DUF4271 domain-containing protein</fullName>
    </submittedName>
</protein>
<feature type="transmembrane region" description="Helical" evidence="1">
    <location>
        <begin position="31"/>
        <end position="49"/>
    </location>
</feature>
<feature type="transmembrane region" description="Helical" evidence="1">
    <location>
        <begin position="182"/>
        <end position="200"/>
    </location>
</feature>
<dbReference type="EMBL" id="JADILW010000087">
    <property type="protein sequence ID" value="MBO8480653.1"/>
    <property type="molecule type" value="Genomic_DNA"/>
</dbReference>
<sequence>MPPSDIFIQGKLEMSAVPVQEAAQAMLWDDFLLNRVLVVAAVLIGIAGLRDLLRLLPELLYCFSRPRASVSLEYNTSVVRMRNTAALISILPFCLLADRFGLFRPELWSAVPEEWSAPATVGVFLAYLLLRTVCSALIRLPRLSGTAADAVRRSPWNYFILLTLLMLLTVGLLYIFRPSDTVVRITLYAETALFFLLSLLRSGQILASGFSGLTTILYLCGLELLPAAALAAYAVFL</sequence>
<accession>A0A9D9IXQ3</accession>
<name>A0A9D9IXQ3_9BACT</name>
<dbReference type="Proteomes" id="UP000823769">
    <property type="component" value="Unassembled WGS sequence"/>
</dbReference>
<dbReference type="AlphaFoldDB" id="A0A9D9IXQ3"/>
<evidence type="ECO:0000313" key="2">
    <source>
        <dbReference type="EMBL" id="MBO8480653.1"/>
    </source>
</evidence>
<feature type="transmembrane region" description="Helical" evidence="1">
    <location>
        <begin position="158"/>
        <end position="176"/>
    </location>
</feature>
<evidence type="ECO:0000256" key="1">
    <source>
        <dbReference type="SAM" id="Phobius"/>
    </source>
</evidence>
<keyword evidence="1" id="KW-0472">Membrane</keyword>
<proteinExistence type="predicted"/>